<organism evidence="11 12">
    <name type="scientific">Priestia taiwanensis</name>
    <dbReference type="NCBI Taxonomy" id="1347902"/>
    <lineage>
        <taxon>Bacteria</taxon>
        <taxon>Bacillati</taxon>
        <taxon>Bacillota</taxon>
        <taxon>Bacilli</taxon>
        <taxon>Bacillales</taxon>
        <taxon>Bacillaceae</taxon>
        <taxon>Priestia</taxon>
    </lineage>
</organism>
<sequence>MKGKKSLNVSLALSMVAAGIGLTTQQLVSSANATTQVVDAASQMPSLENKQVLVGYWHNWAPKSDGYQQGTGGDVKLSETPAGYNVIDVAFMKADATNRMPTFKPYNMTDSAFRAEVAKLNAQGRAVIISLGGADAHIQLRTGDERPLADEIIRLVETYGFDGLDIDLEQNAITAGDNQTVIPAALKLVKDHYRAKGQNFLITMAPEFPYLRTGGKYVPYVQSLDSYYDFIHPQLYNQGGDGVTAANGRWLAQNNDAVKEDFLYTISTQMATGNGFVKIPAHKLALGLPSNPDAAANGYVRDPQAIQNALNRLAADGNRVKGLMTWSINWDAGVSKSGVAYNNGFVNTYGPMIHNSTPLPTDTTAPSVPSNLQSSSQTSSTISLQWTASTDNRGVREYEIYRGTTKVGTSTTTTFTDSNLTANTAYSYTVKAVDTSGNVSGASAALSVTTKVTGPTPNHPAWTTGVSYKVGEKVTYNGKTYECTYAHTSHIGWVPDLATTLWKVVQ</sequence>
<dbReference type="CDD" id="cd12214">
    <property type="entry name" value="ChiA1_BD"/>
    <property type="match status" value="1"/>
</dbReference>
<keyword evidence="12" id="KW-1185">Reference proteome</keyword>
<dbReference type="InterPro" id="IPR036573">
    <property type="entry name" value="CBM_sf_5/12"/>
</dbReference>
<accession>A0A917ASK8</accession>
<dbReference type="GO" id="GO:0030246">
    <property type="term" value="F:carbohydrate binding"/>
    <property type="evidence" value="ECO:0007669"/>
    <property type="project" value="InterPro"/>
</dbReference>
<reference evidence="11" key="2">
    <citation type="submission" date="2020-09" db="EMBL/GenBank/DDBJ databases">
        <authorList>
            <person name="Sun Q."/>
            <person name="Zhou Y."/>
        </authorList>
    </citation>
    <scope>NUCLEOTIDE SEQUENCE</scope>
    <source>
        <strain evidence="11">CGMCC 1.12698</strain>
    </source>
</reference>
<evidence type="ECO:0000256" key="4">
    <source>
        <dbReference type="ARBA" id="ARBA00022801"/>
    </source>
</evidence>
<dbReference type="InterPro" id="IPR036116">
    <property type="entry name" value="FN3_sf"/>
</dbReference>
<dbReference type="SUPFAM" id="SSF49265">
    <property type="entry name" value="Fibronectin type III"/>
    <property type="match status" value="1"/>
</dbReference>
<dbReference type="Gene3D" id="2.10.10.20">
    <property type="entry name" value="Carbohydrate-binding module superfamily 5/12"/>
    <property type="match status" value="1"/>
</dbReference>
<proteinExistence type="inferred from homology"/>
<dbReference type="PROSITE" id="PS01095">
    <property type="entry name" value="GH18_1"/>
    <property type="match status" value="1"/>
</dbReference>
<evidence type="ECO:0000313" key="12">
    <source>
        <dbReference type="Proteomes" id="UP000605259"/>
    </source>
</evidence>
<dbReference type="AlphaFoldDB" id="A0A917ASK8"/>
<dbReference type="FunFam" id="2.60.40.10:FF:001114">
    <property type="entry name" value="Chitinase A1"/>
    <property type="match status" value="1"/>
</dbReference>
<evidence type="ECO:0000256" key="8">
    <source>
        <dbReference type="RuleBase" id="RU000489"/>
    </source>
</evidence>
<protein>
    <recommendedName>
        <fullName evidence="2">chitinase</fullName>
        <ecNumber evidence="2">3.2.1.14</ecNumber>
    </recommendedName>
</protein>
<dbReference type="PANTHER" id="PTHR45708">
    <property type="entry name" value="ENDOCHITINASE"/>
    <property type="match status" value="1"/>
</dbReference>
<comment type="caution">
    <text evidence="11">The sequence shown here is derived from an EMBL/GenBank/DDBJ whole genome shotgun (WGS) entry which is preliminary data.</text>
</comment>
<dbReference type="GO" id="GO:0000272">
    <property type="term" value="P:polysaccharide catabolic process"/>
    <property type="evidence" value="ECO:0007669"/>
    <property type="project" value="UniProtKB-KW"/>
</dbReference>
<dbReference type="PROSITE" id="PS50853">
    <property type="entry name" value="FN3"/>
    <property type="match status" value="1"/>
</dbReference>
<evidence type="ECO:0000259" key="9">
    <source>
        <dbReference type="PROSITE" id="PS50853"/>
    </source>
</evidence>
<dbReference type="EMBL" id="BMFK01000001">
    <property type="protein sequence ID" value="GGE71504.1"/>
    <property type="molecule type" value="Genomic_DNA"/>
</dbReference>
<keyword evidence="3" id="KW-0732">Signal</keyword>
<dbReference type="InterPro" id="IPR011583">
    <property type="entry name" value="Chitinase_II/V-like_cat"/>
</dbReference>
<keyword evidence="4 8" id="KW-0378">Hydrolase</keyword>
<keyword evidence="6 8" id="KW-0326">Glycosidase</keyword>
<dbReference type="Pfam" id="PF02839">
    <property type="entry name" value="CBM_5_12"/>
    <property type="match status" value="1"/>
</dbReference>
<evidence type="ECO:0000313" key="11">
    <source>
        <dbReference type="EMBL" id="GGE71504.1"/>
    </source>
</evidence>
<dbReference type="SMART" id="SM00060">
    <property type="entry name" value="FN3"/>
    <property type="match status" value="1"/>
</dbReference>
<dbReference type="InterPro" id="IPR003610">
    <property type="entry name" value="CBM5/12"/>
</dbReference>
<dbReference type="Gene3D" id="3.20.20.80">
    <property type="entry name" value="Glycosidases"/>
    <property type="match status" value="1"/>
</dbReference>
<feature type="domain" description="Fibronectin type-III" evidence="9">
    <location>
        <begin position="368"/>
        <end position="453"/>
    </location>
</feature>
<evidence type="ECO:0000256" key="1">
    <source>
        <dbReference type="ARBA" id="ARBA00009121"/>
    </source>
</evidence>
<comment type="similarity">
    <text evidence="1">Belongs to the glycosyl hydrolase 18 family. Chitinase class II subfamily.</text>
</comment>
<dbReference type="GO" id="GO:0005576">
    <property type="term" value="C:extracellular region"/>
    <property type="evidence" value="ECO:0007669"/>
    <property type="project" value="InterPro"/>
</dbReference>
<evidence type="ECO:0000256" key="7">
    <source>
        <dbReference type="ARBA" id="ARBA00023326"/>
    </source>
</evidence>
<dbReference type="InterPro" id="IPR001579">
    <property type="entry name" value="Glyco_hydro_18_chit_AS"/>
</dbReference>
<dbReference type="InterPro" id="IPR017853">
    <property type="entry name" value="GH"/>
</dbReference>
<evidence type="ECO:0000256" key="6">
    <source>
        <dbReference type="ARBA" id="ARBA00023295"/>
    </source>
</evidence>
<dbReference type="InterPro" id="IPR001223">
    <property type="entry name" value="Glyco_hydro18_cat"/>
</dbReference>
<dbReference type="InterPro" id="IPR003961">
    <property type="entry name" value="FN3_dom"/>
</dbReference>
<dbReference type="SUPFAM" id="SSF51055">
    <property type="entry name" value="Carbohydrate binding domain"/>
    <property type="match status" value="1"/>
</dbReference>
<evidence type="ECO:0000256" key="3">
    <source>
        <dbReference type="ARBA" id="ARBA00022729"/>
    </source>
</evidence>
<dbReference type="SMART" id="SM00495">
    <property type="entry name" value="ChtBD3"/>
    <property type="match status" value="1"/>
</dbReference>
<dbReference type="Proteomes" id="UP000605259">
    <property type="component" value="Unassembled WGS sequence"/>
</dbReference>
<dbReference type="PANTHER" id="PTHR45708:SF49">
    <property type="entry name" value="ENDOCHITINASE"/>
    <property type="match status" value="1"/>
</dbReference>
<evidence type="ECO:0000259" key="10">
    <source>
        <dbReference type="PROSITE" id="PS51910"/>
    </source>
</evidence>
<dbReference type="CDD" id="cd02871">
    <property type="entry name" value="GH18_chitinase_D-like"/>
    <property type="match status" value="1"/>
</dbReference>
<name>A0A917ASK8_9BACI</name>
<dbReference type="EC" id="3.2.1.14" evidence="2"/>
<reference evidence="11" key="1">
    <citation type="journal article" date="2014" name="Int. J. Syst. Evol. Microbiol.">
        <title>Complete genome sequence of Corynebacterium casei LMG S-19264T (=DSM 44701T), isolated from a smear-ripened cheese.</title>
        <authorList>
            <consortium name="US DOE Joint Genome Institute (JGI-PGF)"/>
            <person name="Walter F."/>
            <person name="Albersmeier A."/>
            <person name="Kalinowski J."/>
            <person name="Ruckert C."/>
        </authorList>
    </citation>
    <scope>NUCLEOTIDE SEQUENCE</scope>
    <source>
        <strain evidence="11">CGMCC 1.12698</strain>
    </source>
</reference>
<dbReference type="InterPro" id="IPR013783">
    <property type="entry name" value="Ig-like_fold"/>
</dbReference>
<dbReference type="GO" id="GO:0008061">
    <property type="term" value="F:chitin binding"/>
    <property type="evidence" value="ECO:0007669"/>
    <property type="project" value="InterPro"/>
</dbReference>
<dbReference type="Gene3D" id="2.60.40.10">
    <property type="entry name" value="Immunoglobulins"/>
    <property type="match status" value="1"/>
</dbReference>
<dbReference type="GO" id="GO:0008843">
    <property type="term" value="F:endochitinase activity"/>
    <property type="evidence" value="ECO:0007669"/>
    <property type="project" value="UniProtKB-EC"/>
</dbReference>
<dbReference type="SUPFAM" id="SSF51445">
    <property type="entry name" value="(Trans)glycosidases"/>
    <property type="match status" value="1"/>
</dbReference>
<dbReference type="InterPro" id="IPR050542">
    <property type="entry name" value="Glycosyl_Hydrlase18_Chitinase"/>
</dbReference>
<dbReference type="SMART" id="SM00636">
    <property type="entry name" value="Glyco_18"/>
    <property type="match status" value="1"/>
</dbReference>
<dbReference type="Pfam" id="PF00704">
    <property type="entry name" value="Glyco_hydro_18"/>
    <property type="match status" value="1"/>
</dbReference>
<gene>
    <name evidence="11" type="primary">chiC</name>
    <name evidence="11" type="ORF">GCM10007140_21800</name>
</gene>
<evidence type="ECO:0000256" key="2">
    <source>
        <dbReference type="ARBA" id="ARBA00012729"/>
    </source>
</evidence>
<feature type="domain" description="GH18" evidence="10">
    <location>
        <begin position="51"/>
        <end position="348"/>
    </location>
</feature>
<keyword evidence="7" id="KW-0624">Polysaccharide degradation</keyword>
<keyword evidence="5" id="KW-0119">Carbohydrate metabolism</keyword>
<dbReference type="Pfam" id="PF00041">
    <property type="entry name" value="fn3"/>
    <property type="match status" value="1"/>
</dbReference>
<evidence type="ECO:0000256" key="5">
    <source>
        <dbReference type="ARBA" id="ARBA00023277"/>
    </source>
</evidence>
<dbReference type="PROSITE" id="PS51910">
    <property type="entry name" value="GH18_2"/>
    <property type="match status" value="1"/>
</dbReference>